<dbReference type="GeneID" id="92178452"/>
<feature type="region of interest" description="Disordered" evidence="1">
    <location>
        <begin position="57"/>
        <end position="92"/>
    </location>
</feature>
<dbReference type="RefSeq" id="XP_066805521.1">
    <property type="nucleotide sequence ID" value="XM_066944320.1"/>
</dbReference>
<accession>A0AAW0Z519</accession>
<dbReference type="Gene3D" id="2.70.40.10">
    <property type="match status" value="1"/>
</dbReference>
<dbReference type="EMBL" id="JBCAWK010000002">
    <property type="protein sequence ID" value="KAK8866042.1"/>
    <property type="molecule type" value="Genomic_DNA"/>
</dbReference>
<feature type="compositionally biased region" description="Low complexity" evidence="1">
    <location>
        <begin position="83"/>
        <end position="92"/>
    </location>
</feature>
<dbReference type="Proteomes" id="UP001388673">
    <property type="component" value="Unassembled WGS sequence"/>
</dbReference>
<evidence type="ECO:0000313" key="2">
    <source>
        <dbReference type="EMBL" id="KAK8866042.1"/>
    </source>
</evidence>
<organism evidence="2 3">
    <name type="scientific">Kwoniella newhampshirensis</name>
    <dbReference type="NCBI Taxonomy" id="1651941"/>
    <lineage>
        <taxon>Eukaryota</taxon>
        <taxon>Fungi</taxon>
        <taxon>Dikarya</taxon>
        <taxon>Basidiomycota</taxon>
        <taxon>Agaricomycotina</taxon>
        <taxon>Tremellomycetes</taxon>
        <taxon>Tremellales</taxon>
        <taxon>Cryptococcaceae</taxon>
        <taxon>Kwoniella</taxon>
    </lineage>
</organism>
<proteinExistence type="predicted"/>
<comment type="caution">
    <text evidence="2">The sequence shown here is derived from an EMBL/GenBank/DDBJ whole genome shotgun (WGS) entry which is preliminary data.</text>
</comment>
<dbReference type="KEGG" id="kne:92178452"/>
<sequence length="92" mass="9907">MDVQLLSDRATLPTLGSDFAAGMDLYSAETKTVPARGKGSGRLAAVDRGAKGTLWADRSAKWTSSQARNSDRSRGHRRRLPRSGHGPAFQPL</sequence>
<dbReference type="AlphaFoldDB" id="A0AAW0Z519"/>
<protein>
    <submittedName>
        <fullName evidence="2">Deoxyuridine 5'-triphosphate nucleotidohydrolase</fullName>
    </submittedName>
</protein>
<dbReference type="InterPro" id="IPR036157">
    <property type="entry name" value="dUTPase-like_sf"/>
</dbReference>
<evidence type="ECO:0000256" key="1">
    <source>
        <dbReference type="SAM" id="MobiDB-lite"/>
    </source>
</evidence>
<name>A0AAW0Z519_9TREE</name>
<evidence type="ECO:0000313" key="3">
    <source>
        <dbReference type="Proteomes" id="UP001388673"/>
    </source>
</evidence>
<keyword evidence="3" id="KW-1185">Reference proteome</keyword>
<reference evidence="2 3" key="1">
    <citation type="journal article" date="2024" name="bioRxiv">
        <title>Comparative genomics of Cryptococcus and Kwoniella reveals pathogenesis evolution and contrasting karyotype dynamics via intercentromeric recombination or chromosome fusion.</title>
        <authorList>
            <person name="Coelho M.A."/>
            <person name="David-Palma M."/>
            <person name="Shea T."/>
            <person name="Bowers K."/>
            <person name="McGinley-Smith S."/>
            <person name="Mohammad A.W."/>
            <person name="Gnirke A."/>
            <person name="Yurkov A.M."/>
            <person name="Nowrousian M."/>
            <person name="Sun S."/>
            <person name="Cuomo C.A."/>
            <person name="Heitman J."/>
        </authorList>
    </citation>
    <scope>NUCLEOTIDE SEQUENCE [LARGE SCALE GENOMIC DNA]</scope>
    <source>
        <strain evidence="2 3">CBS 13917</strain>
    </source>
</reference>
<gene>
    <name evidence="2" type="ORF">IAR55_001193</name>
</gene>